<dbReference type="EMBL" id="JACJQT010000054">
    <property type="protein sequence ID" value="MBD2280189.1"/>
    <property type="molecule type" value="Genomic_DNA"/>
</dbReference>
<comment type="caution">
    <text evidence="1">The sequence shown here is derived from an EMBL/GenBank/DDBJ whole genome shotgun (WGS) entry which is preliminary data.</text>
</comment>
<reference evidence="1 2" key="1">
    <citation type="journal article" date="2020" name="ISME J.">
        <title>Comparative genomics reveals insights into cyanobacterial evolution and habitat adaptation.</title>
        <authorList>
            <person name="Chen M.Y."/>
            <person name="Teng W.K."/>
            <person name="Zhao L."/>
            <person name="Hu C.X."/>
            <person name="Zhou Y.K."/>
            <person name="Han B.P."/>
            <person name="Song L.R."/>
            <person name="Shu W.S."/>
        </authorList>
    </citation>
    <scope>NUCLEOTIDE SEQUENCE [LARGE SCALE GENOMIC DNA]</scope>
    <source>
        <strain evidence="1 2">FACHB-1040</strain>
    </source>
</reference>
<name>A0ABR8C359_APHFL</name>
<dbReference type="RefSeq" id="WP_190383838.1">
    <property type="nucleotide sequence ID" value="NZ_JACJQT010000054.1"/>
</dbReference>
<evidence type="ECO:0000313" key="1">
    <source>
        <dbReference type="EMBL" id="MBD2280189.1"/>
    </source>
</evidence>
<sequence length="81" mass="9162">MSKPQIAIRLSPSLLQELNNYVELTGTSKTDVVVSAIPTERFAIAQYLGCPDNVPLNQRVGELEKRLTELESKFDEWCFYG</sequence>
<dbReference type="Proteomes" id="UP000606721">
    <property type="component" value="Unassembled WGS sequence"/>
</dbReference>
<evidence type="ECO:0000313" key="2">
    <source>
        <dbReference type="Proteomes" id="UP000606721"/>
    </source>
</evidence>
<accession>A0ABR8C359</accession>
<organism evidence="1 2">
    <name type="scientific">Aphanizomenon flos-aquae FACHB-1040</name>
    <dbReference type="NCBI Taxonomy" id="2692887"/>
    <lineage>
        <taxon>Bacteria</taxon>
        <taxon>Bacillati</taxon>
        <taxon>Cyanobacteriota</taxon>
        <taxon>Cyanophyceae</taxon>
        <taxon>Nostocales</taxon>
        <taxon>Aphanizomenonaceae</taxon>
        <taxon>Aphanizomenon</taxon>
    </lineage>
</organism>
<keyword evidence="2" id="KW-1185">Reference proteome</keyword>
<dbReference type="GO" id="GO:0003677">
    <property type="term" value="F:DNA binding"/>
    <property type="evidence" value="ECO:0007669"/>
    <property type="project" value="UniProtKB-KW"/>
</dbReference>
<proteinExistence type="predicted"/>
<keyword evidence="1" id="KW-0238">DNA-binding</keyword>
<protein>
    <submittedName>
        <fullName evidence="1">DNA-binding domain-containing protein</fullName>
    </submittedName>
</protein>
<gene>
    <name evidence="1" type="ORF">H6F99_18475</name>
</gene>